<evidence type="ECO:0000313" key="1">
    <source>
        <dbReference type="EMBL" id="KAJ8685818.1"/>
    </source>
</evidence>
<keyword evidence="2" id="KW-1185">Reference proteome</keyword>
<name>A0ACC2PRT1_9HYME</name>
<comment type="caution">
    <text evidence="1">The sequence shown here is derived from an EMBL/GenBank/DDBJ whole genome shotgun (WGS) entry which is preliminary data.</text>
</comment>
<sequence>MTQKTVRECFVPRCVNRTNNPDKIFFYAPKDPVMRKKWFESVGRSDFPLSTKSDYLCCSDHFSLKDDMDNYLEYSMMGSLGMKSLKRLKKDAVPHHCGTSGASSPRSYSQSMSHKSTLHESQIDIQEQFMLHVPGARSPQKRVALGYITNSPDRMKSISNLLSPKKRSIPSNCSETGIKRAKVGGIVYDNTRVTSQGKCLKPRCETCEMVPLDVEESLLNNNEHNYNSDVLESDCKLCSLEDPVHDETCTSDFFNKHSTPSELFRGHQTTALNAKNVYTKVMGYETETWGNGSLILVDSNSRTSVSLDDKSTQTESSNLSEHQHPRTTDQLSMDDSQSMRVIGIQVKLDFTRPHYRSTEIQCELRSKSLDQCSQCHHNEFAVRVDRACSPSFGIPREPIQPRLSETSSSVAGSTPRSTDEYQPSQSTHSEH</sequence>
<gene>
    <name evidence="1" type="ORF">QAD02_021611</name>
</gene>
<accession>A0ACC2PRT1</accession>
<dbReference type="Proteomes" id="UP001239111">
    <property type="component" value="Chromosome 1"/>
</dbReference>
<evidence type="ECO:0000313" key="2">
    <source>
        <dbReference type="Proteomes" id="UP001239111"/>
    </source>
</evidence>
<organism evidence="1 2">
    <name type="scientific">Eretmocerus hayati</name>
    <dbReference type="NCBI Taxonomy" id="131215"/>
    <lineage>
        <taxon>Eukaryota</taxon>
        <taxon>Metazoa</taxon>
        <taxon>Ecdysozoa</taxon>
        <taxon>Arthropoda</taxon>
        <taxon>Hexapoda</taxon>
        <taxon>Insecta</taxon>
        <taxon>Pterygota</taxon>
        <taxon>Neoptera</taxon>
        <taxon>Endopterygota</taxon>
        <taxon>Hymenoptera</taxon>
        <taxon>Apocrita</taxon>
        <taxon>Proctotrupomorpha</taxon>
        <taxon>Chalcidoidea</taxon>
        <taxon>Aphelinidae</taxon>
        <taxon>Aphelininae</taxon>
        <taxon>Eretmocerus</taxon>
    </lineage>
</organism>
<protein>
    <submittedName>
        <fullName evidence="1">Uncharacterized protein</fullName>
    </submittedName>
</protein>
<dbReference type="EMBL" id="CM056741">
    <property type="protein sequence ID" value="KAJ8685818.1"/>
    <property type="molecule type" value="Genomic_DNA"/>
</dbReference>
<reference evidence="1" key="1">
    <citation type="submission" date="2023-04" db="EMBL/GenBank/DDBJ databases">
        <title>A chromosome-level genome assembly of the parasitoid wasp Eretmocerus hayati.</title>
        <authorList>
            <person name="Zhong Y."/>
            <person name="Liu S."/>
            <person name="Liu Y."/>
        </authorList>
    </citation>
    <scope>NUCLEOTIDE SEQUENCE</scope>
    <source>
        <strain evidence="1">ZJU_SS_LIU_2023</strain>
    </source>
</reference>
<proteinExistence type="predicted"/>